<gene>
    <name evidence="4" type="ORF">EVOR1521_LOCUS29512</name>
</gene>
<dbReference type="EMBL" id="CAUJNA010003696">
    <property type="protein sequence ID" value="CAJ1407933.1"/>
    <property type="molecule type" value="Genomic_DNA"/>
</dbReference>
<dbReference type="PANTHER" id="PTHR46093">
    <property type="entry name" value="ACYL-COA-BINDING DOMAIN-CONTAINING PROTEIN 5"/>
    <property type="match status" value="1"/>
</dbReference>
<evidence type="ECO:0000256" key="1">
    <source>
        <dbReference type="ARBA" id="ARBA00022441"/>
    </source>
</evidence>
<dbReference type="Proteomes" id="UP001178507">
    <property type="component" value="Unassembled WGS sequence"/>
</dbReference>
<feature type="signal peptide" evidence="3">
    <location>
        <begin position="1"/>
        <end position="15"/>
    </location>
</feature>
<dbReference type="Pfam" id="PF24681">
    <property type="entry name" value="Kelch_KLHDC2_KLHL20_DRC7"/>
    <property type="match status" value="1"/>
</dbReference>
<dbReference type="InterPro" id="IPR015915">
    <property type="entry name" value="Kelch-typ_b-propeller"/>
</dbReference>
<dbReference type="PANTHER" id="PTHR46093:SF18">
    <property type="entry name" value="FIBRONECTIN TYPE-III DOMAIN-CONTAINING PROTEIN"/>
    <property type="match status" value="1"/>
</dbReference>
<proteinExistence type="predicted"/>
<organism evidence="4 5">
    <name type="scientific">Effrenium voratum</name>
    <dbReference type="NCBI Taxonomy" id="2562239"/>
    <lineage>
        <taxon>Eukaryota</taxon>
        <taxon>Sar</taxon>
        <taxon>Alveolata</taxon>
        <taxon>Dinophyceae</taxon>
        <taxon>Suessiales</taxon>
        <taxon>Symbiodiniaceae</taxon>
        <taxon>Effrenium</taxon>
    </lineage>
</organism>
<dbReference type="AlphaFoldDB" id="A0AA36NLS3"/>
<keyword evidence="1" id="KW-0880">Kelch repeat</keyword>
<comment type="caution">
    <text evidence="4">The sequence shown here is derived from an EMBL/GenBank/DDBJ whole genome shotgun (WGS) entry which is preliminary data.</text>
</comment>
<evidence type="ECO:0000313" key="4">
    <source>
        <dbReference type="EMBL" id="CAJ1407933.1"/>
    </source>
</evidence>
<name>A0AA36NLS3_9DINO</name>
<evidence type="ECO:0008006" key="6">
    <source>
        <dbReference type="Google" id="ProtNLM"/>
    </source>
</evidence>
<evidence type="ECO:0000256" key="2">
    <source>
        <dbReference type="ARBA" id="ARBA00022737"/>
    </source>
</evidence>
<dbReference type="SUPFAM" id="SSF117281">
    <property type="entry name" value="Kelch motif"/>
    <property type="match status" value="1"/>
</dbReference>
<evidence type="ECO:0000256" key="3">
    <source>
        <dbReference type="SAM" id="SignalP"/>
    </source>
</evidence>
<sequence>MKKLLLPLQASLLASQWLDPAGVGWQQMEGLPPWQPHTGSIAAPLSDGSMLLIGGQAGRHGGANFDCFNCTNEVWHFKHQTAEWKNLTEDVPWDPRWGHSVITKADDTVMLFFGCCERGKPTVMLRDVWSFNPLKGLGWSKMETQPPFEGIQATSAALTGSHIWFVGGWSQFRGTLSQVVVFDLDTLKWIVKSKEGEAPWDSRADHATAISPDGAWLVMFGGQHAKDEGRQWKRCEDTWRVPLPSGLASEWQRIGDLPSARSSPGVMVLRSGWLITLGGHWTPPTEKINAKNQADREAMEKHHEETEFKSYNDVVALDLNTASKAWTILEKEAPWPSRDDVAVGVTVDDTILIFGGGTMYGGGGYHQDVWRLEKASQRYKLPKPHQEL</sequence>
<reference evidence="4" key="1">
    <citation type="submission" date="2023-08" db="EMBL/GenBank/DDBJ databases">
        <authorList>
            <person name="Chen Y."/>
            <person name="Shah S."/>
            <person name="Dougan E. K."/>
            <person name="Thang M."/>
            <person name="Chan C."/>
        </authorList>
    </citation>
    <scope>NUCLEOTIDE SEQUENCE</scope>
</reference>
<keyword evidence="5" id="KW-1185">Reference proteome</keyword>
<protein>
    <recommendedName>
        <fullName evidence="6">Galactose oxidase</fullName>
    </recommendedName>
</protein>
<dbReference type="Gene3D" id="2.120.10.80">
    <property type="entry name" value="Kelch-type beta propeller"/>
    <property type="match status" value="2"/>
</dbReference>
<accession>A0AA36NLS3</accession>
<keyword evidence="3" id="KW-0732">Signal</keyword>
<keyword evidence="2" id="KW-0677">Repeat</keyword>
<evidence type="ECO:0000313" key="5">
    <source>
        <dbReference type="Proteomes" id="UP001178507"/>
    </source>
</evidence>
<feature type="chain" id="PRO_5041263678" description="Galactose oxidase" evidence="3">
    <location>
        <begin position="16"/>
        <end position="388"/>
    </location>
</feature>